<dbReference type="OrthoDB" id="3180714at2759"/>
<keyword evidence="2" id="KW-0808">Transferase</keyword>
<dbReference type="SUPFAM" id="SSF82199">
    <property type="entry name" value="SET domain"/>
    <property type="match status" value="1"/>
</dbReference>
<gene>
    <name evidence="2" type="ORF">EJ05DRAFT_474718</name>
</gene>
<dbReference type="RefSeq" id="XP_033602090.1">
    <property type="nucleotide sequence ID" value="XM_033743660.1"/>
</dbReference>
<dbReference type="Pfam" id="PF00856">
    <property type="entry name" value="SET"/>
    <property type="match status" value="1"/>
</dbReference>
<dbReference type="InterPro" id="IPR001214">
    <property type="entry name" value="SET_dom"/>
</dbReference>
<sequence length="159" mass="17774">MSAVKKDTLPLTRSAHLVLVSDTPKGRGVFAQQNIDAHTVIETCPVLVLDPVENTEHIEHTTLYHYTYNWPMKTANGSVITTQAVVFGLGSMFNHSHDQNVGWERNVEKQVVTYKTLRSVSAGEELCISYGSHLTFKDVSAPPEEIEEPHEMLSKIQLD</sequence>
<proteinExistence type="predicted"/>
<dbReference type="InterPro" id="IPR046341">
    <property type="entry name" value="SET_dom_sf"/>
</dbReference>
<keyword evidence="2" id="KW-0489">Methyltransferase</keyword>
<dbReference type="Gene3D" id="2.170.270.10">
    <property type="entry name" value="SET domain"/>
    <property type="match status" value="1"/>
</dbReference>
<dbReference type="Proteomes" id="UP000799437">
    <property type="component" value="Unassembled WGS sequence"/>
</dbReference>
<organism evidence="2 3">
    <name type="scientific">Pseudovirgaria hyperparasitica</name>
    <dbReference type="NCBI Taxonomy" id="470096"/>
    <lineage>
        <taxon>Eukaryota</taxon>
        <taxon>Fungi</taxon>
        <taxon>Dikarya</taxon>
        <taxon>Ascomycota</taxon>
        <taxon>Pezizomycotina</taxon>
        <taxon>Dothideomycetes</taxon>
        <taxon>Dothideomycetes incertae sedis</taxon>
        <taxon>Acrospermales</taxon>
        <taxon>Acrospermaceae</taxon>
        <taxon>Pseudovirgaria</taxon>
    </lineage>
</organism>
<dbReference type="AlphaFoldDB" id="A0A6A6WBV1"/>
<keyword evidence="3" id="KW-1185">Reference proteome</keyword>
<dbReference type="GO" id="GO:0032259">
    <property type="term" value="P:methylation"/>
    <property type="evidence" value="ECO:0007669"/>
    <property type="project" value="UniProtKB-KW"/>
</dbReference>
<evidence type="ECO:0000313" key="2">
    <source>
        <dbReference type="EMBL" id="KAF2759639.1"/>
    </source>
</evidence>
<evidence type="ECO:0000259" key="1">
    <source>
        <dbReference type="PROSITE" id="PS50280"/>
    </source>
</evidence>
<feature type="domain" description="SET" evidence="1">
    <location>
        <begin position="16"/>
        <end position="131"/>
    </location>
</feature>
<dbReference type="PROSITE" id="PS50280">
    <property type="entry name" value="SET"/>
    <property type="match status" value="1"/>
</dbReference>
<dbReference type="GeneID" id="54484714"/>
<dbReference type="EMBL" id="ML996569">
    <property type="protein sequence ID" value="KAF2759639.1"/>
    <property type="molecule type" value="Genomic_DNA"/>
</dbReference>
<protein>
    <submittedName>
        <fullName evidence="2">Protein methyltransferase</fullName>
    </submittedName>
</protein>
<dbReference type="GO" id="GO:0008168">
    <property type="term" value="F:methyltransferase activity"/>
    <property type="evidence" value="ECO:0007669"/>
    <property type="project" value="UniProtKB-KW"/>
</dbReference>
<dbReference type="SMART" id="SM00317">
    <property type="entry name" value="SET"/>
    <property type="match status" value="1"/>
</dbReference>
<evidence type="ECO:0000313" key="3">
    <source>
        <dbReference type="Proteomes" id="UP000799437"/>
    </source>
</evidence>
<dbReference type="CDD" id="cd10540">
    <property type="entry name" value="SET_SpSet7-like"/>
    <property type="match status" value="1"/>
</dbReference>
<accession>A0A6A6WBV1</accession>
<reference evidence="2" key="1">
    <citation type="journal article" date="2020" name="Stud. Mycol.">
        <title>101 Dothideomycetes genomes: a test case for predicting lifestyles and emergence of pathogens.</title>
        <authorList>
            <person name="Haridas S."/>
            <person name="Albert R."/>
            <person name="Binder M."/>
            <person name="Bloem J."/>
            <person name="Labutti K."/>
            <person name="Salamov A."/>
            <person name="Andreopoulos B."/>
            <person name="Baker S."/>
            <person name="Barry K."/>
            <person name="Bills G."/>
            <person name="Bluhm B."/>
            <person name="Cannon C."/>
            <person name="Castanera R."/>
            <person name="Culley D."/>
            <person name="Daum C."/>
            <person name="Ezra D."/>
            <person name="Gonzalez J."/>
            <person name="Henrissat B."/>
            <person name="Kuo A."/>
            <person name="Liang C."/>
            <person name="Lipzen A."/>
            <person name="Lutzoni F."/>
            <person name="Magnuson J."/>
            <person name="Mondo S."/>
            <person name="Nolan M."/>
            <person name="Ohm R."/>
            <person name="Pangilinan J."/>
            <person name="Park H.-J."/>
            <person name="Ramirez L."/>
            <person name="Alfaro M."/>
            <person name="Sun H."/>
            <person name="Tritt A."/>
            <person name="Yoshinaga Y."/>
            <person name="Zwiers L.-H."/>
            <person name="Turgeon B."/>
            <person name="Goodwin S."/>
            <person name="Spatafora J."/>
            <person name="Crous P."/>
            <person name="Grigoriev I."/>
        </authorList>
    </citation>
    <scope>NUCLEOTIDE SEQUENCE</scope>
    <source>
        <strain evidence="2">CBS 121739</strain>
    </source>
</reference>
<name>A0A6A6WBV1_9PEZI</name>